<evidence type="ECO:0000256" key="3">
    <source>
        <dbReference type="ARBA" id="ARBA00022989"/>
    </source>
</evidence>
<proteinExistence type="predicted"/>
<keyword evidence="8" id="KW-1185">Reference proteome</keyword>
<keyword evidence="4" id="KW-0472">Membrane</keyword>
<dbReference type="PANTHER" id="PTHR30168">
    <property type="entry name" value="PUTATIVE MEMBRANE PROTEIN YPFJ"/>
    <property type="match status" value="1"/>
</dbReference>
<keyword evidence="6" id="KW-0732">Signal</keyword>
<feature type="chain" id="PRO_5039167687" evidence="6">
    <location>
        <begin position="29"/>
        <end position="490"/>
    </location>
</feature>
<organism evidence="7 8">
    <name type="scientific">Saccharopolyspora hirsuta</name>
    <dbReference type="NCBI Taxonomy" id="1837"/>
    <lineage>
        <taxon>Bacteria</taxon>
        <taxon>Bacillati</taxon>
        <taxon>Actinomycetota</taxon>
        <taxon>Actinomycetes</taxon>
        <taxon>Pseudonocardiales</taxon>
        <taxon>Pseudonocardiaceae</taxon>
        <taxon>Saccharopolyspora</taxon>
    </lineage>
</organism>
<dbReference type="RefSeq" id="WP_150067683.1">
    <property type="nucleotide sequence ID" value="NZ_JBEPDJ010000006.1"/>
</dbReference>
<keyword evidence="7" id="KW-0645">Protease</keyword>
<evidence type="ECO:0000256" key="1">
    <source>
        <dbReference type="ARBA" id="ARBA00004167"/>
    </source>
</evidence>
<sequence length="490" mass="51773">MARASTRNRRRKRILGTALSAFTCIALVAGCAQQISGTPTTMGSYSTTEVAGLPVTNGPSGPKPNAPEAPLPVEGTDNGQMDELARNAVADIDEYWTSVFPEAFKGKQFVPVKRLVSYDAGGPGAQVCGQSTAGVVNAFYCPPDDLIAWDRGTLLPELNNSFGPMAVVAVLAHEMGHAVQHRARTASGNDQVIVLEQQADCFTGAYFRHVAEGSSKYFQISTGQGLNEVMGVLSFIRDAPGKSDFQGSNAHGSAFDRVTAFQYGFDEGPQRCAEMDFEDVSKRTTLFGSWKAEQDTDLPVDDKGLDAVGKSLQEVFRDTGAEPPRIITSTAPCSGQRPTSPASYCATTNTVSLDVPALQKIAQPPNKDTESGYGDFAAYAQVASRYALSVQKAAGLPLDDPAAGLRTACMVGAWSGLLVEDPIGKRNPVGSLRVVPEDIDEGVAALLGEDSLIAADVNGKQVPVGFARVEAFRIGVQEGMAPCSTKYSAS</sequence>
<keyword evidence="7" id="KW-0378">Hydrolase</keyword>
<evidence type="ECO:0000256" key="2">
    <source>
        <dbReference type="ARBA" id="ARBA00022692"/>
    </source>
</evidence>
<protein>
    <submittedName>
        <fullName evidence="7">Aminopeptidase</fullName>
    </submittedName>
</protein>
<comment type="caution">
    <text evidence="7">The sequence shown here is derived from an EMBL/GenBank/DDBJ whole genome shotgun (WGS) entry which is preliminary data.</text>
</comment>
<dbReference type="PROSITE" id="PS51257">
    <property type="entry name" value="PROKAR_LIPOPROTEIN"/>
    <property type="match status" value="1"/>
</dbReference>
<evidence type="ECO:0000256" key="4">
    <source>
        <dbReference type="ARBA" id="ARBA00023136"/>
    </source>
</evidence>
<dbReference type="PANTHER" id="PTHR30168:SF0">
    <property type="entry name" value="INNER MEMBRANE PROTEIN"/>
    <property type="match status" value="1"/>
</dbReference>
<feature type="region of interest" description="Disordered" evidence="5">
    <location>
        <begin position="49"/>
        <end position="77"/>
    </location>
</feature>
<evidence type="ECO:0000256" key="5">
    <source>
        <dbReference type="SAM" id="MobiDB-lite"/>
    </source>
</evidence>
<dbReference type="Proteomes" id="UP000323946">
    <property type="component" value="Unassembled WGS sequence"/>
</dbReference>
<keyword evidence="2" id="KW-0812">Transmembrane</keyword>
<dbReference type="OrthoDB" id="5168289at2"/>
<reference evidence="7 8" key="1">
    <citation type="submission" date="2019-09" db="EMBL/GenBank/DDBJ databases">
        <title>Draft genome sequence of the thermophilic Saccharopolyspora hirsuta VKM Ac-666T.</title>
        <authorList>
            <person name="Lobastova T.G."/>
            <person name="Fokina V."/>
            <person name="Bragin E.Y."/>
            <person name="Shtratnikova V.Y."/>
            <person name="Starodumova I.P."/>
            <person name="Tarlachkov S.V."/>
            <person name="Donova M.V."/>
        </authorList>
    </citation>
    <scope>NUCLEOTIDE SEQUENCE [LARGE SCALE GENOMIC DNA]</scope>
    <source>
        <strain evidence="7 8">VKM Ac-666</strain>
    </source>
</reference>
<evidence type="ECO:0000313" key="7">
    <source>
        <dbReference type="EMBL" id="KAA5832698.1"/>
    </source>
</evidence>
<feature type="compositionally biased region" description="Pro residues" evidence="5">
    <location>
        <begin position="61"/>
        <end position="70"/>
    </location>
</feature>
<dbReference type="AlphaFoldDB" id="A0A5M7BX45"/>
<feature type="signal peptide" evidence="6">
    <location>
        <begin position="1"/>
        <end position="28"/>
    </location>
</feature>
<dbReference type="Pfam" id="PF04228">
    <property type="entry name" value="Zn_peptidase"/>
    <property type="match status" value="1"/>
</dbReference>
<accession>A0A5M7BX45</accession>
<keyword evidence="3" id="KW-1133">Transmembrane helix</keyword>
<comment type="subcellular location">
    <subcellularLocation>
        <location evidence="1">Membrane</location>
        <topology evidence="1">Single-pass membrane protein</topology>
    </subcellularLocation>
</comment>
<keyword evidence="7" id="KW-0031">Aminopeptidase</keyword>
<dbReference type="GO" id="GO:0004177">
    <property type="term" value="F:aminopeptidase activity"/>
    <property type="evidence" value="ECO:0007669"/>
    <property type="project" value="UniProtKB-KW"/>
</dbReference>
<dbReference type="SUPFAM" id="SSF55486">
    <property type="entry name" value="Metalloproteases ('zincins'), catalytic domain"/>
    <property type="match status" value="1"/>
</dbReference>
<evidence type="ECO:0000313" key="8">
    <source>
        <dbReference type="Proteomes" id="UP000323946"/>
    </source>
</evidence>
<evidence type="ECO:0000256" key="6">
    <source>
        <dbReference type="SAM" id="SignalP"/>
    </source>
</evidence>
<name>A0A5M7BX45_SACHI</name>
<dbReference type="GO" id="GO:0016020">
    <property type="term" value="C:membrane"/>
    <property type="evidence" value="ECO:0007669"/>
    <property type="project" value="UniProtKB-SubCell"/>
</dbReference>
<dbReference type="EMBL" id="VWPH01000007">
    <property type="protein sequence ID" value="KAA5832698.1"/>
    <property type="molecule type" value="Genomic_DNA"/>
</dbReference>
<gene>
    <name evidence="7" type="ORF">F1721_17095</name>
</gene>
<dbReference type="InterPro" id="IPR007343">
    <property type="entry name" value="Uncharacterised_pept_Zn_put"/>
</dbReference>